<evidence type="ECO:0000256" key="4">
    <source>
        <dbReference type="ARBA" id="ARBA00022692"/>
    </source>
</evidence>
<evidence type="ECO:0000256" key="1">
    <source>
        <dbReference type="ARBA" id="ARBA00004651"/>
    </source>
</evidence>
<feature type="domain" description="ABC transmembrane type-1" evidence="8">
    <location>
        <begin position="320"/>
        <end position="513"/>
    </location>
</feature>
<evidence type="ECO:0000256" key="3">
    <source>
        <dbReference type="ARBA" id="ARBA00022475"/>
    </source>
</evidence>
<dbReference type="GO" id="GO:0005886">
    <property type="term" value="C:plasma membrane"/>
    <property type="evidence" value="ECO:0007669"/>
    <property type="project" value="UniProtKB-SubCell"/>
</dbReference>
<dbReference type="InterPro" id="IPR035906">
    <property type="entry name" value="MetI-like_sf"/>
</dbReference>
<keyword evidence="2" id="KW-0813">Transport</keyword>
<organism evidence="9 10">
    <name type="scientific">Pontivivens nitratireducens</name>
    <dbReference type="NCBI Taxonomy" id="2758038"/>
    <lineage>
        <taxon>Bacteria</taxon>
        <taxon>Pseudomonadati</taxon>
        <taxon>Pseudomonadota</taxon>
        <taxon>Alphaproteobacteria</taxon>
        <taxon>Rhodobacterales</taxon>
        <taxon>Paracoccaceae</taxon>
        <taxon>Pontivivens</taxon>
    </lineage>
</organism>
<evidence type="ECO:0000256" key="7">
    <source>
        <dbReference type="SAM" id="Phobius"/>
    </source>
</evidence>
<keyword evidence="3" id="KW-1003">Cell membrane</keyword>
<feature type="transmembrane region" description="Helical" evidence="7">
    <location>
        <begin position="54"/>
        <end position="76"/>
    </location>
</feature>
<evidence type="ECO:0000256" key="2">
    <source>
        <dbReference type="ARBA" id="ARBA00022448"/>
    </source>
</evidence>
<dbReference type="EMBL" id="CP049811">
    <property type="protein sequence ID" value="QIK40181.1"/>
    <property type="molecule type" value="Genomic_DNA"/>
</dbReference>
<evidence type="ECO:0000256" key="6">
    <source>
        <dbReference type="ARBA" id="ARBA00023136"/>
    </source>
</evidence>
<evidence type="ECO:0000313" key="9">
    <source>
        <dbReference type="EMBL" id="QIK40181.1"/>
    </source>
</evidence>
<feature type="transmembrane region" description="Helical" evidence="7">
    <location>
        <begin position="280"/>
        <end position="303"/>
    </location>
</feature>
<dbReference type="PANTHER" id="PTHR30183:SF9">
    <property type="entry name" value="THIAMINE TRANSPORT SYSTEM PERMEASE PROTEIN THIP"/>
    <property type="match status" value="1"/>
</dbReference>
<dbReference type="KEGG" id="mon:G8E03_05035"/>
<feature type="transmembrane region" description="Helical" evidence="7">
    <location>
        <begin position="130"/>
        <end position="153"/>
    </location>
</feature>
<dbReference type="SUPFAM" id="SSF161098">
    <property type="entry name" value="MetI-like"/>
    <property type="match status" value="2"/>
</dbReference>
<dbReference type="CDD" id="cd06261">
    <property type="entry name" value="TM_PBP2"/>
    <property type="match status" value="2"/>
</dbReference>
<dbReference type="AlphaFoldDB" id="A0A6G7VJI1"/>
<keyword evidence="10" id="KW-1185">Reference proteome</keyword>
<feature type="transmembrane region" description="Helical" evidence="7">
    <location>
        <begin position="450"/>
        <end position="474"/>
    </location>
</feature>
<evidence type="ECO:0000259" key="8">
    <source>
        <dbReference type="PROSITE" id="PS50928"/>
    </source>
</evidence>
<comment type="subcellular location">
    <subcellularLocation>
        <location evidence="1">Cell membrane</location>
        <topology evidence="1">Multi-pass membrane protein</topology>
    </subcellularLocation>
</comment>
<evidence type="ECO:0000313" key="10">
    <source>
        <dbReference type="Proteomes" id="UP000500791"/>
    </source>
</evidence>
<dbReference type="GO" id="GO:0055085">
    <property type="term" value="P:transmembrane transport"/>
    <property type="evidence" value="ECO:0007669"/>
    <property type="project" value="InterPro"/>
</dbReference>
<feature type="transmembrane region" description="Helical" evidence="7">
    <location>
        <begin position="88"/>
        <end position="110"/>
    </location>
</feature>
<feature type="transmembrane region" description="Helical" evidence="7">
    <location>
        <begin position="239"/>
        <end position="259"/>
    </location>
</feature>
<evidence type="ECO:0000256" key="5">
    <source>
        <dbReference type="ARBA" id="ARBA00022989"/>
    </source>
</evidence>
<dbReference type="PANTHER" id="PTHR30183">
    <property type="entry name" value="MOLYBDENUM TRANSPORT SYSTEM PERMEASE PROTEIN MODB"/>
    <property type="match status" value="1"/>
</dbReference>
<keyword evidence="5 7" id="KW-1133">Transmembrane helix</keyword>
<dbReference type="Gene3D" id="1.10.3720.10">
    <property type="entry name" value="MetI-like"/>
    <property type="match status" value="2"/>
</dbReference>
<dbReference type="PROSITE" id="PS50928">
    <property type="entry name" value="ABC_TM1"/>
    <property type="match status" value="2"/>
</dbReference>
<keyword evidence="4 7" id="KW-0812">Transmembrane</keyword>
<keyword evidence="6 7" id="KW-0472">Membrane</keyword>
<feature type="transmembrane region" description="Helical" evidence="7">
    <location>
        <begin position="323"/>
        <end position="350"/>
    </location>
</feature>
<accession>A0A6G7VJI1</accession>
<reference evidence="9 10" key="1">
    <citation type="submission" date="2020-03" db="EMBL/GenBank/DDBJ databases">
        <title>Complete genome sequence of Monaibacterium sp. ALG8 with diverse plasmids.</title>
        <authorList>
            <person name="Sun C."/>
        </authorList>
    </citation>
    <scope>NUCLEOTIDE SEQUENCE [LARGE SCALE GENOMIC DNA]</scope>
    <source>
        <strain evidence="9 10">ALG8</strain>
    </source>
</reference>
<protein>
    <submittedName>
        <fullName evidence="9">Thiamine/thiamine pyrophosphate ABC transporter permease ThiP</fullName>
    </submittedName>
</protein>
<feature type="transmembrane region" description="Helical" evidence="7">
    <location>
        <begin position="12"/>
        <end position="34"/>
    </location>
</feature>
<dbReference type="InterPro" id="IPR000515">
    <property type="entry name" value="MetI-like"/>
</dbReference>
<feature type="domain" description="ABC transmembrane type-1" evidence="8">
    <location>
        <begin position="51"/>
        <end position="258"/>
    </location>
</feature>
<dbReference type="Proteomes" id="UP000500791">
    <property type="component" value="Chromosome"/>
</dbReference>
<feature type="transmembrane region" description="Helical" evidence="7">
    <location>
        <begin position="388"/>
        <end position="409"/>
    </location>
</feature>
<feature type="transmembrane region" description="Helical" evidence="7">
    <location>
        <begin position="189"/>
        <end position="211"/>
    </location>
</feature>
<proteinExistence type="predicted"/>
<name>A0A6G7VJI1_9RHOB</name>
<feature type="transmembrane region" description="Helical" evidence="7">
    <location>
        <begin position="362"/>
        <end position="382"/>
    </location>
</feature>
<sequence>MAECVEPVKLTGWLGLTIAALILLGCGAAILVLIDISGGAFTLSPADLAAIRFTLVQAGLSAVGSIVIAVPLARALARRRFPGRDAVVTALGAPFLLPVLVAVLGLLAIWGRNGALSSFLEALGAPRLNIYGLTGVVLAHLFFNIPLVTRLLLQGWASITAEHFRLGHQLGFGPYVRFRLIELPMLRTVLPGAGLLVFLLCITSFAIALTLGGGPKATTVELAIYQAIRFDFDLTRAGMLAAIQTLLCLLVAGGAMLTGTPGEARAGMIRAEGAAGRDGLYLDYTIIGAAGMFLAAPVGVVILRGALTLTDLPASVVEAAIRSILVAITSAALSVTVGLAIAVGLVRLAIFRPLLARLGEGAILIVLAISPFVLATGWFILLRGHVDPFAIALPMVVGINALMALPFALRSFVPAVALAERTDGRLADMLGLTGATRLRHVLLPHMRGPVAFAAGLAAALSMGDLGVIALFGSTSTATLPLVMYQLMGAYRMEAAAGAALLLLILSFGLFAAIDRMGKTNDRI</sequence>
<gene>
    <name evidence="9" type="ORF">G8E03_05035</name>
</gene>
<feature type="transmembrane region" description="Helical" evidence="7">
    <location>
        <begin position="494"/>
        <end position="513"/>
    </location>
</feature>